<dbReference type="PANTHER" id="PTHR22576">
    <property type="entry name" value="MUCOSA ASSOCIATED LYMPHOID TISSUE LYMPHOMA TRANSLOCATION PROTEIN 1/PARACASPASE"/>
    <property type="match status" value="1"/>
</dbReference>
<sequence length="557" mass="59155">MSHSSCLRRSRREWTGISRSTMACSVSNSSPIATGSHDIPIQSSIKGRDFALRLPGLFIAVAMAVVMARLGADAKAAGGRVALVVGNSGYRNAPPIPSPVNDAEDIAAALAGLGFDVDLRKDATLDDLRTGIRSFTEKSANADISIFYFAGYSASAGVGGYLIPVDARLATPQSSRTETIPLPTAIAGAARARRLGLVIFDAMRDNPFPAQPDGRGSGDPVAAARGGSIRNTLVFFPTEPGRIADDGKARNSPFAAALLKYLPQADLEINFVFRSVRDDVREATQQRQTPYMYGQLSRDRIYLNPVKQAAIVQADPALARRCDNLAAGLEDARKGTAGQGDAGENKKAAEAAAACSDAVQQSPGADRLHYQLGRSLFGTRDYTGAMASYKTASELGNARAIYELGWMYDSGNGVEKDPARARFYYEMAAEKKIAPAIVSLGMQQERGIGAASDPAKAYALYQRAADLGDATAVNRMGELTEKGLGVKQNLKQARAFYEKSAAMGGLEAMVNLARCNANGIGGRQDIPEARRLLAKAAQAGSADARRILAHIEDTRSK</sequence>
<dbReference type="Proteomes" id="UP000290819">
    <property type="component" value="Unassembled WGS sequence"/>
</dbReference>
<dbReference type="OrthoDB" id="9816009at2"/>
<dbReference type="EMBL" id="MZXW01000022">
    <property type="protein sequence ID" value="RXT44805.1"/>
    <property type="molecule type" value="Genomic_DNA"/>
</dbReference>
<dbReference type="SUPFAM" id="SSF81901">
    <property type="entry name" value="HCP-like"/>
    <property type="match status" value="1"/>
</dbReference>
<evidence type="ECO:0000259" key="2">
    <source>
        <dbReference type="PROSITE" id="PS50208"/>
    </source>
</evidence>
<dbReference type="PROSITE" id="PS50208">
    <property type="entry name" value="CASPASE_P20"/>
    <property type="match status" value="1"/>
</dbReference>
<accession>A0A4Q1V015</accession>
<keyword evidence="1" id="KW-1133">Transmembrane helix</keyword>
<dbReference type="InterPro" id="IPR052039">
    <property type="entry name" value="Caspase-related_regulators"/>
</dbReference>
<dbReference type="InterPro" id="IPR011990">
    <property type="entry name" value="TPR-like_helical_dom_sf"/>
</dbReference>
<reference evidence="3 4" key="1">
    <citation type="submission" date="2017-03" db="EMBL/GenBank/DDBJ databases">
        <authorList>
            <person name="Safronova V.I."/>
            <person name="Sazanova A.L."/>
            <person name="Chirak E.R."/>
        </authorList>
    </citation>
    <scope>NUCLEOTIDE SEQUENCE [LARGE SCALE GENOMIC DNA]</scope>
    <source>
        <strain evidence="3 4">Opo-243</strain>
    </source>
</reference>
<dbReference type="Gene3D" id="1.25.40.10">
    <property type="entry name" value="Tetratricopeptide repeat domain"/>
    <property type="match status" value="1"/>
</dbReference>
<organism evidence="3 4">
    <name type="scientific">Bradyrhizobium betae</name>
    <dbReference type="NCBI Taxonomy" id="244734"/>
    <lineage>
        <taxon>Bacteria</taxon>
        <taxon>Pseudomonadati</taxon>
        <taxon>Pseudomonadota</taxon>
        <taxon>Alphaproteobacteria</taxon>
        <taxon>Hyphomicrobiales</taxon>
        <taxon>Nitrobacteraceae</taxon>
        <taxon>Bradyrhizobium</taxon>
    </lineage>
</organism>
<evidence type="ECO:0000256" key="1">
    <source>
        <dbReference type="SAM" id="Phobius"/>
    </source>
</evidence>
<dbReference type="SMART" id="SM00671">
    <property type="entry name" value="SEL1"/>
    <property type="match status" value="5"/>
</dbReference>
<keyword evidence="1" id="KW-0812">Transmembrane</keyword>
<dbReference type="SUPFAM" id="SSF52129">
    <property type="entry name" value="Caspase-like"/>
    <property type="match status" value="1"/>
</dbReference>
<dbReference type="Pfam" id="PF00656">
    <property type="entry name" value="Peptidase_C14"/>
    <property type="match status" value="1"/>
</dbReference>
<dbReference type="InterPro" id="IPR001309">
    <property type="entry name" value="Pept_C14_p20"/>
</dbReference>
<dbReference type="AlphaFoldDB" id="A0A4Q1V015"/>
<feature type="transmembrane region" description="Helical" evidence="1">
    <location>
        <begin position="50"/>
        <end position="72"/>
    </location>
</feature>
<proteinExistence type="predicted"/>
<keyword evidence="4" id="KW-1185">Reference proteome</keyword>
<dbReference type="InterPro" id="IPR011600">
    <property type="entry name" value="Pept_C14_caspase"/>
</dbReference>
<dbReference type="InterPro" id="IPR006597">
    <property type="entry name" value="Sel1-like"/>
</dbReference>
<comment type="caution">
    <text evidence="3">The sequence shown here is derived from an EMBL/GenBank/DDBJ whole genome shotgun (WGS) entry which is preliminary data.</text>
</comment>
<name>A0A4Q1V015_9BRAD</name>
<dbReference type="Pfam" id="PF08238">
    <property type="entry name" value="Sel1"/>
    <property type="match status" value="4"/>
</dbReference>
<dbReference type="GO" id="GO:0006508">
    <property type="term" value="P:proteolysis"/>
    <property type="evidence" value="ECO:0007669"/>
    <property type="project" value="InterPro"/>
</dbReference>
<feature type="domain" description="Caspase family p20" evidence="2">
    <location>
        <begin position="80"/>
        <end position="161"/>
    </location>
</feature>
<dbReference type="Gene3D" id="3.40.50.1460">
    <property type="match status" value="1"/>
</dbReference>
<dbReference type="InterPro" id="IPR029030">
    <property type="entry name" value="Caspase-like_dom_sf"/>
</dbReference>
<evidence type="ECO:0000313" key="4">
    <source>
        <dbReference type="Proteomes" id="UP000290819"/>
    </source>
</evidence>
<gene>
    <name evidence="3" type="ORF">B5V03_19640</name>
</gene>
<protein>
    <recommendedName>
        <fullName evidence="2">Caspase family p20 domain-containing protein</fullName>
    </recommendedName>
</protein>
<keyword evidence="1" id="KW-0472">Membrane</keyword>
<evidence type="ECO:0000313" key="3">
    <source>
        <dbReference type="EMBL" id="RXT44805.1"/>
    </source>
</evidence>
<dbReference type="PANTHER" id="PTHR22576:SF37">
    <property type="entry name" value="MUCOSA-ASSOCIATED LYMPHOID TISSUE LYMPHOMA TRANSLOCATION PROTEIN 1"/>
    <property type="match status" value="1"/>
</dbReference>
<dbReference type="GO" id="GO:0004197">
    <property type="term" value="F:cysteine-type endopeptidase activity"/>
    <property type="evidence" value="ECO:0007669"/>
    <property type="project" value="InterPro"/>
</dbReference>